<reference evidence="2 3" key="1">
    <citation type="submission" date="2018-01" db="EMBL/GenBank/DDBJ databases">
        <title>Draft genome sequence of Nonomuraea sp. KC333.</title>
        <authorList>
            <person name="Sahin N."/>
            <person name="Saygin H."/>
            <person name="Ay H."/>
        </authorList>
    </citation>
    <scope>NUCLEOTIDE SEQUENCE [LARGE SCALE GENOMIC DNA]</scope>
    <source>
        <strain evidence="2 3">KC333</strain>
    </source>
</reference>
<proteinExistence type="predicted"/>
<dbReference type="Proteomes" id="UP000249304">
    <property type="component" value="Unassembled WGS sequence"/>
</dbReference>
<evidence type="ECO:0000256" key="1">
    <source>
        <dbReference type="SAM" id="SignalP"/>
    </source>
</evidence>
<comment type="caution">
    <text evidence="2">The sequence shown here is derived from an EMBL/GenBank/DDBJ whole genome shotgun (WGS) entry which is preliminary data.</text>
</comment>
<keyword evidence="3" id="KW-1185">Reference proteome</keyword>
<feature type="signal peptide" evidence="1">
    <location>
        <begin position="1"/>
        <end position="31"/>
    </location>
</feature>
<gene>
    <name evidence="2" type="ORF">C1J01_00565</name>
</gene>
<evidence type="ECO:0000313" key="2">
    <source>
        <dbReference type="EMBL" id="PZG23749.1"/>
    </source>
</evidence>
<protein>
    <submittedName>
        <fullName evidence="2">Uncharacterized protein</fullName>
    </submittedName>
</protein>
<name>A0A2W2F331_9ACTN</name>
<accession>A0A2W2F331</accession>
<keyword evidence="1" id="KW-0732">Signal</keyword>
<evidence type="ECO:0000313" key="3">
    <source>
        <dbReference type="Proteomes" id="UP000249304"/>
    </source>
</evidence>
<dbReference type="AlphaFoldDB" id="A0A2W2F331"/>
<sequence length="164" mass="18579">MIHMLKLRNVLAGTVLAGAVLAGVAAAPAQAATASTATVSTAATASAASQASFTKHWFEGYSGYGRAESRGERSYYKGYYYFANGRYYFDIDVWDRDRDRESTYVDFYYHDDRGWHQARRFVTGGHGKFRFSYSARGGFDGYKFRIGEGRSGHFDWSRYSNRSW</sequence>
<organism evidence="2 3">
    <name type="scientific">Nonomuraea aridisoli</name>
    <dbReference type="NCBI Taxonomy" id="2070368"/>
    <lineage>
        <taxon>Bacteria</taxon>
        <taxon>Bacillati</taxon>
        <taxon>Actinomycetota</taxon>
        <taxon>Actinomycetes</taxon>
        <taxon>Streptosporangiales</taxon>
        <taxon>Streptosporangiaceae</taxon>
        <taxon>Nonomuraea</taxon>
    </lineage>
</organism>
<dbReference type="EMBL" id="POUD01000001">
    <property type="protein sequence ID" value="PZG23749.1"/>
    <property type="molecule type" value="Genomic_DNA"/>
</dbReference>
<feature type="chain" id="PRO_5015943209" evidence="1">
    <location>
        <begin position="32"/>
        <end position="164"/>
    </location>
</feature>